<reference evidence="2" key="2">
    <citation type="submission" date="2022-01" db="EMBL/GenBank/DDBJ databases">
        <title>Collection of gut derived symbiotic bacterial strains cultured from healthy donors.</title>
        <authorList>
            <person name="Lin H."/>
            <person name="Kohout C."/>
            <person name="Waligurski E."/>
            <person name="Pamer E.G."/>
        </authorList>
    </citation>
    <scope>NUCLEOTIDE SEQUENCE</scope>
    <source>
        <strain evidence="2">DFI.1.149</strain>
    </source>
</reference>
<dbReference type="GeneID" id="61274375"/>
<evidence type="ECO:0000313" key="6">
    <source>
        <dbReference type="Proteomes" id="UP000283426"/>
    </source>
</evidence>
<keyword evidence="1" id="KW-0472">Membrane</keyword>
<accession>A0A412WTT3</accession>
<evidence type="ECO:0000313" key="7">
    <source>
        <dbReference type="Proteomes" id="UP000284434"/>
    </source>
</evidence>
<dbReference type="RefSeq" id="WP_013611422.1">
    <property type="nucleotide sequence ID" value="NZ_BAABYK010000001.1"/>
</dbReference>
<evidence type="ECO:0000313" key="2">
    <source>
        <dbReference type="EMBL" id="MCG4959692.1"/>
    </source>
</evidence>
<sequence>MKGIVETVAGVIERLSISSTEKKRLKQELETLLVDYEREHLQVQSGVLRSEAQGNWLQRSWRPVIMLAFTVVILVGMFTDLPMPEDTSRFWDLLEIGLGGYIVGRFRMRK</sequence>
<keyword evidence="1" id="KW-0812">Transmembrane</keyword>
<protein>
    <submittedName>
        <fullName evidence="3">3TM-type holin</fullName>
    </submittedName>
    <submittedName>
        <fullName evidence="2">Holin family protein</fullName>
    </submittedName>
</protein>
<dbReference type="EMBL" id="QSCO01000043">
    <property type="protein sequence ID" value="RGY02690.1"/>
    <property type="molecule type" value="Genomic_DNA"/>
</dbReference>
<evidence type="ECO:0000313" key="4">
    <source>
        <dbReference type="EMBL" id="RGV30613.1"/>
    </source>
</evidence>
<dbReference type="Proteomes" id="UP000283426">
    <property type="component" value="Unassembled WGS sequence"/>
</dbReference>
<proteinExistence type="predicted"/>
<feature type="transmembrane region" description="Helical" evidence="1">
    <location>
        <begin position="60"/>
        <end position="78"/>
    </location>
</feature>
<comment type="caution">
    <text evidence="4">The sequence shown here is derived from an EMBL/GenBank/DDBJ whole genome shotgun (WGS) entry which is preliminary data.</text>
</comment>
<dbReference type="Pfam" id="PF11351">
    <property type="entry name" value="GTA_holin_3TM"/>
    <property type="match status" value="1"/>
</dbReference>
<dbReference type="Proteomes" id="UP001199750">
    <property type="component" value="Unassembled WGS sequence"/>
</dbReference>
<dbReference type="Proteomes" id="UP001212263">
    <property type="component" value="Unassembled WGS sequence"/>
</dbReference>
<dbReference type="EMBL" id="JAKNDN010000012">
    <property type="protein sequence ID" value="MCG4959692.1"/>
    <property type="molecule type" value="Genomic_DNA"/>
</dbReference>
<evidence type="ECO:0000313" key="5">
    <source>
        <dbReference type="EMBL" id="RGY02690.1"/>
    </source>
</evidence>
<organism evidence="4 6">
    <name type="scientific">Odoribacter splanchnicus</name>
    <dbReference type="NCBI Taxonomy" id="28118"/>
    <lineage>
        <taxon>Bacteria</taxon>
        <taxon>Pseudomonadati</taxon>
        <taxon>Bacteroidota</taxon>
        <taxon>Bacteroidia</taxon>
        <taxon>Bacteroidales</taxon>
        <taxon>Odoribacteraceae</taxon>
        <taxon>Odoribacter</taxon>
    </lineage>
</organism>
<evidence type="ECO:0000256" key="1">
    <source>
        <dbReference type="SAM" id="Phobius"/>
    </source>
</evidence>
<evidence type="ECO:0000313" key="3">
    <source>
        <dbReference type="EMBL" id="MDB9222528.1"/>
    </source>
</evidence>
<dbReference type="EMBL" id="QRYW01000001">
    <property type="protein sequence ID" value="RGV30613.1"/>
    <property type="molecule type" value="Genomic_DNA"/>
</dbReference>
<reference evidence="3" key="3">
    <citation type="submission" date="2023-01" db="EMBL/GenBank/DDBJ databases">
        <title>Human gut microbiome strain richness.</title>
        <authorList>
            <person name="Chen-Liaw A."/>
        </authorList>
    </citation>
    <scope>NUCLEOTIDE SEQUENCE</scope>
    <source>
        <strain evidence="3">RTP21484st1_B7_RTP21484_190118</strain>
    </source>
</reference>
<dbReference type="InterPro" id="IPR021497">
    <property type="entry name" value="GTA_holin_3TM"/>
</dbReference>
<gene>
    <name evidence="4" type="ORF">DWW24_00650</name>
    <name evidence="5" type="ORF">DXA53_19280</name>
    <name evidence="2" type="ORF">L0P03_07490</name>
    <name evidence="3" type="ORF">PN645_05845</name>
</gene>
<dbReference type="EMBL" id="JAQMRD010000005">
    <property type="protein sequence ID" value="MDB9222528.1"/>
    <property type="molecule type" value="Genomic_DNA"/>
</dbReference>
<reference evidence="6 7" key="1">
    <citation type="submission" date="2018-08" db="EMBL/GenBank/DDBJ databases">
        <title>A genome reference for cultivated species of the human gut microbiota.</title>
        <authorList>
            <person name="Zou Y."/>
            <person name="Xue W."/>
            <person name="Luo G."/>
        </authorList>
    </citation>
    <scope>NUCLEOTIDE SEQUENCE [LARGE SCALE GENOMIC DNA]</scope>
    <source>
        <strain evidence="4 6">AF14-6AC</strain>
        <strain evidence="5 7">OF03-11</strain>
    </source>
</reference>
<dbReference type="AlphaFoldDB" id="A0A412WTT3"/>
<dbReference type="Proteomes" id="UP000284434">
    <property type="component" value="Unassembled WGS sequence"/>
</dbReference>
<keyword evidence="1" id="KW-1133">Transmembrane helix</keyword>
<name>A0A412WTT3_9BACT</name>